<gene>
    <name evidence="2" type="ORF">MCOR_2137</name>
</gene>
<protein>
    <submittedName>
        <fullName evidence="2">SPTB</fullName>
    </submittedName>
</protein>
<organism evidence="2 3">
    <name type="scientific">Mytilus coruscus</name>
    <name type="common">Sea mussel</name>
    <dbReference type="NCBI Taxonomy" id="42192"/>
    <lineage>
        <taxon>Eukaryota</taxon>
        <taxon>Metazoa</taxon>
        <taxon>Spiralia</taxon>
        <taxon>Lophotrochozoa</taxon>
        <taxon>Mollusca</taxon>
        <taxon>Bivalvia</taxon>
        <taxon>Autobranchia</taxon>
        <taxon>Pteriomorphia</taxon>
        <taxon>Mytilida</taxon>
        <taxon>Mytiloidea</taxon>
        <taxon>Mytilidae</taxon>
        <taxon>Mytilinae</taxon>
        <taxon>Mytilus</taxon>
    </lineage>
</organism>
<evidence type="ECO:0000313" key="2">
    <source>
        <dbReference type="EMBL" id="CAC5359132.1"/>
    </source>
</evidence>
<accession>A0A6J8A062</accession>
<feature type="region of interest" description="Disordered" evidence="1">
    <location>
        <begin position="415"/>
        <end position="451"/>
    </location>
</feature>
<dbReference type="AlphaFoldDB" id="A0A6J8A062"/>
<evidence type="ECO:0000256" key="1">
    <source>
        <dbReference type="SAM" id="MobiDB-lite"/>
    </source>
</evidence>
<sequence length="494" mass="55908">MWKIDAGVVKIGGKQAVDENGKKYPKVKSVKECKFVYLIYFIGQKKGLKLGKDKYAGSSEVIKRFQPKPSRQLTKEKQNRLPAVTHIEPSFGKSVEDDKLIGEFTVDAKTLSSPPQEYLCRTVREDWVVEIRNKIREQAAIPQGTHLPVLVDPSQCSDPENFRSKLLESNSQITSTDFTLYLLGGNHLVAAIKGLQEEGIKGIGELDVTVYVGLTPEEARLLGNRHNFQMSTLPVTFQQKVEQARLYFKAGYKGKELVEQIRKINMQTDINKTNLTEDSCSTIKSMASYSERCYISFISLVKRFEAKQGCQKNIPQKLFRALQGLSEETTFSYLSLASEEGLDKTAGNVYRLKARKSLQTFLCQAVGKDNWEEAYRVYPEVSNKIEELVEKKIRRKFVPEVFSAYCHSLTTRPVCNNEEETQPPAPEHANRDESEAETQPPAPEPSTQNFDIEIIITGKTKGKEIVITEEAQRVIDFHKSILDKALTKVLPLEE</sequence>
<reference evidence="2 3" key="1">
    <citation type="submission" date="2020-06" db="EMBL/GenBank/DDBJ databases">
        <authorList>
            <person name="Li R."/>
            <person name="Bekaert M."/>
        </authorList>
    </citation>
    <scope>NUCLEOTIDE SEQUENCE [LARGE SCALE GENOMIC DNA]</scope>
    <source>
        <strain evidence="3">wild</strain>
    </source>
</reference>
<evidence type="ECO:0000313" key="3">
    <source>
        <dbReference type="Proteomes" id="UP000507470"/>
    </source>
</evidence>
<name>A0A6J8A062_MYTCO</name>
<dbReference type="Proteomes" id="UP000507470">
    <property type="component" value="Unassembled WGS sequence"/>
</dbReference>
<dbReference type="EMBL" id="CACVKT020000425">
    <property type="protein sequence ID" value="CAC5359132.1"/>
    <property type="molecule type" value="Genomic_DNA"/>
</dbReference>
<dbReference type="OrthoDB" id="6159933at2759"/>
<keyword evidence="3" id="KW-1185">Reference proteome</keyword>
<proteinExistence type="predicted"/>